<organism evidence="2 3">
    <name type="scientific">Tupaia chinensis</name>
    <name type="common">Chinese tree shrew</name>
    <name type="synonym">Tupaia belangeri chinensis</name>
    <dbReference type="NCBI Taxonomy" id="246437"/>
    <lineage>
        <taxon>Eukaryota</taxon>
        <taxon>Metazoa</taxon>
        <taxon>Chordata</taxon>
        <taxon>Craniata</taxon>
        <taxon>Vertebrata</taxon>
        <taxon>Euteleostomi</taxon>
        <taxon>Mammalia</taxon>
        <taxon>Eutheria</taxon>
        <taxon>Euarchontoglires</taxon>
        <taxon>Scandentia</taxon>
        <taxon>Tupaiidae</taxon>
        <taxon>Tupaia</taxon>
    </lineage>
</organism>
<evidence type="ECO:0000313" key="3">
    <source>
        <dbReference type="Proteomes" id="UP000011518"/>
    </source>
</evidence>
<dbReference type="AlphaFoldDB" id="L9L9Q6"/>
<dbReference type="EMBL" id="KB320454">
    <property type="protein sequence ID" value="ELW71701.1"/>
    <property type="molecule type" value="Genomic_DNA"/>
</dbReference>
<protein>
    <submittedName>
        <fullName evidence="2">Uncharacterized protein</fullName>
    </submittedName>
</protein>
<keyword evidence="3" id="KW-1185">Reference proteome</keyword>
<reference evidence="3" key="2">
    <citation type="journal article" date="2013" name="Nat. Commun.">
        <title>Genome of the Chinese tree shrew.</title>
        <authorList>
            <person name="Fan Y."/>
            <person name="Huang Z.Y."/>
            <person name="Cao C.C."/>
            <person name="Chen C.S."/>
            <person name="Chen Y.X."/>
            <person name="Fan D.D."/>
            <person name="He J."/>
            <person name="Hou H.L."/>
            <person name="Hu L."/>
            <person name="Hu X.T."/>
            <person name="Jiang X.T."/>
            <person name="Lai R."/>
            <person name="Lang Y.S."/>
            <person name="Liang B."/>
            <person name="Liao S.G."/>
            <person name="Mu D."/>
            <person name="Ma Y.Y."/>
            <person name="Niu Y.Y."/>
            <person name="Sun X.Q."/>
            <person name="Xia J.Q."/>
            <person name="Xiao J."/>
            <person name="Xiong Z.Q."/>
            <person name="Xu L."/>
            <person name="Yang L."/>
            <person name="Zhang Y."/>
            <person name="Zhao W."/>
            <person name="Zhao X.D."/>
            <person name="Zheng Y.T."/>
            <person name="Zhou J.M."/>
            <person name="Zhu Y.B."/>
            <person name="Zhang G.J."/>
            <person name="Wang J."/>
            <person name="Yao Y.G."/>
        </authorList>
    </citation>
    <scope>NUCLEOTIDE SEQUENCE [LARGE SCALE GENOMIC DNA]</scope>
</reference>
<dbReference type="InParanoid" id="L9L9Q6"/>
<reference evidence="3" key="1">
    <citation type="submission" date="2012-07" db="EMBL/GenBank/DDBJ databases">
        <title>Genome of the Chinese tree shrew, a rising model animal genetically related to primates.</title>
        <authorList>
            <person name="Zhang G."/>
            <person name="Fan Y."/>
            <person name="Yao Y."/>
            <person name="Huang Z."/>
        </authorList>
    </citation>
    <scope>NUCLEOTIDE SEQUENCE [LARGE SCALE GENOMIC DNA]</scope>
</reference>
<sequence length="176" mass="19026">MLHREQGPGVGPQGSRWPLGQAGWLGPLPPDRLTTEAHLAQALWPHPCETPAAQWLRRARLEYLFRGDTSHWSQGRPCSRSASSGLRASAEALFVFRVPRSKFCSDVEPGTCGSESWGLACPALSLWPPALTASEPVAAALPRGCFCGYPLVSVVPSPASFWGTAALWGHKPWSGW</sequence>
<name>L9L9Q6_TUPCH</name>
<dbReference type="Proteomes" id="UP000011518">
    <property type="component" value="Unassembled WGS sequence"/>
</dbReference>
<accession>L9L9Q6</accession>
<evidence type="ECO:0000256" key="1">
    <source>
        <dbReference type="SAM" id="MobiDB-lite"/>
    </source>
</evidence>
<gene>
    <name evidence="2" type="ORF">TREES_T100008555</name>
</gene>
<feature type="region of interest" description="Disordered" evidence="1">
    <location>
        <begin position="1"/>
        <end position="21"/>
    </location>
</feature>
<proteinExistence type="predicted"/>
<evidence type="ECO:0000313" key="2">
    <source>
        <dbReference type="EMBL" id="ELW71701.1"/>
    </source>
</evidence>